<comment type="caution">
    <text evidence="2">The sequence shown here is derived from an EMBL/GenBank/DDBJ whole genome shotgun (WGS) entry which is preliminary data.</text>
</comment>
<evidence type="ECO:0008006" key="4">
    <source>
        <dbReference type="Google" id="ProtNLM"/>
    </source>
</evidence>
<feature type="chain" id="PRO_5045222186" description="Secreted protein" evidence="1">
    <location>
        <begin position="27"/>
        <end position="151"/>
    </location>
</feature>
<evidence type="ECO:0000256" key="1">
    <source>
        <dbReference type="SAM" id="SignalP"/>
    </source>
</evidence>
<keyword evidence="1" id="KW-0732">Signal</keyword>
<evidence type="ECO:0000313" key="3">
    <source>
        <dbReference type="Proteomes" id="UP001597368"/>
    </source>
</evidence>
<feature type="signal peptide" evidence="1">
    <location>
        <begin position="1"/>
        <end position="26"/>
    </location>
</feature>
<dbReference type="RefSeq" id="WP_379567912.1">
    <property type="nucleotide sequence ID" value="NZ_JBHUFV010000003.1"/>
</dbReference>
<gene>
    <name evidence="2" type="ORF">ACFSKW_00530</name>
</gene>
<sequence>MIFKGSNALRVPLTVIGLVAALGAVATTPAAARSASCWGGPTVTIPNGRTYSTSVCPTWVQTRVRELPARNGDTTGYLFPGNNWVVCQRKGDENDQLGGGRNDIWLYTQGDTTEHEYNGWGWIPATSVSYGGDYEPIPGVRWCTGTDPRWP</sequence>
<evidence type="ECO:0000313" key="2">
    <source>
        <dbReference type="EMBL" id="MFD1929952.1"/>
    </source>
</evidence>
<organism evidence="2 3">
    <name type="scientific">Nonomuraea mangrovi</name>
    <dbReference type="NCBI Taxonomy" id="2316207"/>
    <lineage>
        <taxon>Bacteria</taxon>
        <taxon>Bacillati</taxon>
        <taxon>Actinomycetota</taxon>
        <taxon>Actinomycetes</taxon>
        <taxon>Streptosporangiales</taxon>
        <taxon>Streptosporangiaceae</taxon>
        <taxon>Nonomuraea</taxon>
    </lineage>
</organism>
<dbReference type="EMBL" id="JBHUFV010000003">
    <property type="protein sequence ID" value="MFD1929952.1"/>
    <property type="molecule type" value="Genomic_DNA"/>
</dbReference>
<protein>
    <recommendedName>
        <fullName evidence="4">Secreted protein</fullName>
    </recommendedName>
</protein>
<keyword evidence="3" id="KW-1185">Reference proteome</keyword>
<name>A0ABW4SN56_9ACTN</name>
<proteinExistence type="predicted"/>
<reference evidence="3" key="1">
    <citation type="journal article" date="2019" name="Int. J. Syst. Evol. Microbiol.">
        <title>The Global Catalogue of Microorganisms (GCM) 10K type strain sequencing project: providing services to taxonomists for standard genome sequencing and annotation.</title>
        <authorList>
            <consortium name="The Broad Institute Genomics Platform"/>
            <consortium name="The Broad Institute Genome Sequencing Center for Infectious Disease"/>
            <person name="Wu L."/>
            <person name="Ma J."/>
        </authorList>
    </citation>
    <scope>NUCLEOTIDE SEQUENCE [LARGE SCALE GENOMIC DNA]</scope>
    <source>
        <strain evidence="3">ICMP 6774ER</strain>
    </source>
</reference>
<accession>A0ABW4SN56</accession>
<dbReference type="Proteomes" id="UP001597368">
    <property type="component" value="Unassembled WGS sequence"/>
</dbReference>